<evidence type="ECO:0000256" key="6">
    <source>
        <dbReference type="ARBA" id="ARBA00022898"/>
    </source>
</evidence>
<dbReference type="CDD" id="cd00609">
    <property type="entry name" value="AAT_like"/>
    <property type="match status" value="1"/>
</dbReference>
<keyword evidence="5" id="KW-0169">Cobalamin biosynthesis</keyword>
<dbReference type="InterPro" id="IPR015422">
    <property type="entry name" value="PyrdxlP-dep_Trfase_small"/>
</dbReference>
<evidence type="ECO:0000256" key="8">
    <source>
        <dbReference type="ARBA" id="ARBA00029996"/>
    </source>
</evidence>
<dbReference type="EC" id="4.1.1.81" evidence="4"/>
<dbReference type="RefSeq" id="WP_229725325.1">
    <property type="nucleotide sequence ID" value="NZ_BMGR01000010.1"/>
</dbReference>
<evidence type="ECO:0000256" key="9">
    <source>
        <dbReference type="ARBA" id="ARBA00048531"/>
    </source>
</evidence>
<dbReference type="Gene3D" id="3.40.640.10">
    <property type="entry name" value="Type I PLP-dependent aspartate aminotransferase-like (Major domain)"/>
    <property type="match status" value="1"/>
</dbReference>
<keyword evidence="12" id="KW-1185">Reference proteome</keyword>
<evidence type="ECO:0000256" key="2">
    <source>
        <dbReference type="ARBA" id="ARBA00003444"/>
    </source>
</evidence>
<evidence type="ECO:0000259" key="10">
    <source>
        <dbReference type="Pfam" id="PF00155"/>
    </source>
</evidence>
<comment type="cofactor">
    <cofactor evidence="1">
        <name>pyridoxal 5'-phosphate</name>
        <dbReference type="ChEBI" id="CHEBI:597326"/>
    </cofactor>
</comment>
<proteinExistence type="predicted"/>
<evidence type="ECO:0000256" key="1">
    <source>
        <dbReference type="ARBA" id="ARBA00001933"/>
    </source>
</evidence>
<comment type="pathway">
    <text evidence="3">Cofactor biosynthesis; adenosylcobalamin biosynthesis.</text>
</comment>
<name>A0A917FWI2_9BACL</name>
<evidence type="ECO:0000313" key="11">
    <source>
        <dbReference type="EMBL" id="GGG11617.1"/>
    </source>
</evidence>
<evidence type="ECO:0000256" key="7">
    <source>
        <dbReference type="ARBA" id="ARBA00023239"/>
    </source>
</evidence>
<evidence type="ECO:0000256" key="4">
    <source>
        <dbReference type="ARBA" id="ARBA00012285"/>
    </source>
</evidence>
<dbReference type="PANTHER" id="PTHR42885">
    <property type="entry name" value="HISTIDINOL-PHOSPHATE AMINOTRANSFERASE-RELATED"/>
    <property type="match status" value="1"/>
</dbReference>
<evidence type="ECO:0000256" key="3">
    <source>
        <dbReference type="ARBA" id="ARBA00004953"/>
    </source>
</evidence>
<feature type="domain" description="Aminotransferase class I/classII large" evidence="10">
    <location>
        <begin position="25"/>
        <end position="351"/>
    </location>
</feature>
<dbReference type="EMBL" id="BMGR01000010">
    <property type="protein sequence ID" value="GGG11617.1"/>
    <property type="molecule type" value="Genomic_DNA"/>
</dbReference>
<sequence length="367" mass="40619">MLERYGHGGDLRTAAEAFGRSEDGFIDFSSNMNPFGPPDIVRTILREYADRIHTYPDPAVRELRQALAARHGIDESCILVGNGAAELIDLVVRYIKPSRVGLTVPCFSEYGEAAAKADAEIVTLQLDSGASFELASKQIRGMKKQPDLWFLGSPNNPTGRRIAPGIIVEGMKNGHSFVVDEAFLDFVQGSERFSLIRDAVMSDRLFVVRSLTKFYAIPGIRLGYIVGKADRIAALRELQVPWSVNSLAQLIGCAVLQDKAYEARTLSWLAGERPWFIERLRSLGLRVNESDTNYLLAGLPAESIWQASTLQQELGKQGILIRDASLFEGLDHSWFRIAIRLREQNEQLLSVLKSVLAMPAAEAEAIG</sequence>
<dbReference type="InterPro" id="IPR015424">
    <property type="entry name" value="PyrdxlP-dep_Trfase"/>
</dbReference>
<dbReference type="InterPro" id="IPR004838">
    <property type="entry name" value="NHTrfase_class1_PyrdxlP-BS"/>
</dbReference>
<gene>
    <name evidence="11" type="ORF">GCM10010916_30560</name>
</gene>
<dbReference type="InterPro" id="IPR004839">
    <property type="entry name" value="Aminotransferase_I/II_large"/>
</dbReference>
<keyword evidence="7" id="KW-0456">Lyase</keyword>
<dbReference type="GO" id="GO:0030170">
    <property type="term" value="F:pyridoxal phosphate binding"/>
    <property type="evidence" value="ECO:0007669"/>
    <property type="project" value="InterPro"/>
</dbReference>
<dbReference type="Pfam" id="PF00155">
    <property type="entry name" value="Aminotran_1_2"/>
    <property type="match status" value="1"/>
</dbReference>
<dbReference type="GO" id="GO:0009236">
    <property type="term" value="P:cobalamin biosynthetic process"/>
    <property type="evidence" value="ECO:0007669"/>
    <property type="project" value="UniProtKB-KW"/>
</dbReference>
<dbReference type="NCBIfam" id="TIGR01140">
    <property type="entry name" value="L_thr_O3P_dcar"/>
    <property type="match status" value="1"/>
</dbReference>
<comment type="catalytic activity">
    <reaction evidence="9">
        <text>O-phospho-L-threonine + H(+) = (R)-1-aminopropan-2-yl phosphate + CO2</text>
        <dbReference type="Rhea" id="RHEA:11492"/>
        <dbReference type="ChEBI" id="CHEBI:15378"/>
        <dbReference type="ChEBI" id="CHEBI:16526"/>
        <dbReference type="ChEBI" id="CHEBI:58563"/>
        <dbReference type="ChEBI" id="CHEBI:58675"/>
        <dbReference type="EC" id="4.1.1.81"/>
    </reaction>
</comment>
<protein>
    <recommendedName>
        <fullName evidence="4">threonine-phosphate decarboxylase</fullName>
        <ecNumber evidence="4">4.1.1.81</ecNumber>
    </recommendedName>
    <alternativeName>
        <fullName evidence="8">L-threonine-O-3-phosphate decarboxylase</fullName>
    </alternativeName>
</protein>
<comment type="caution">
    <text evidence="11">The sequence shown here is derived from an EMBL/GenBank/DDBJ whole genome shotgun (WGS) entry which is preliminary data.</text>
</comment>
<dbReference type="Gene3D" id="3.90.1150.10">
    <property type="entry name" value="Aspartate Aminotransferase, domain 1"/>
    <property type="match status" value="1"/>
</dbReference>
<reference evidence="11" key="1">
    <citation type="journal article" date="2014" name="Int. J. Syst. Evol. Microbiol.">
        <title>Complete genome sequence of Corynebacterium casei LMG S-19264T (=DSM 44701T), isolated from a smear-ripened cheese.</title>
        <authorList>
            <consortium name="US DOE Joint Genome Institute (JGI-PGF)"/>
            <person name="Walter F."/>
            <person name="Albersmeier A."/>
            <person name="Kalinowski J."/>
            <person name="Ruckert C."/>
        </authorList>
    </citation>
    <scope>NUCLEOTIDE SEQUENCE</scope>
    <source>
        <strain evidence="11">CGMCC 1.12987</strain>
    </source>
</reference>
<dbReference type="GO" id="GO:0048472">
    <property type="term" value="F:threonine-phosphate decarboxylase activity"/>
    <property type="evidence" value="ECO:0007669"/>
    <property type="project" value="UniProtKB-EC"/>
</dbReference>
<comment type="function">
    <text evidence="2">Decarboxylates L-threonine-O-3-phosphate to yield (R)-1-amino-2-propanol O-2-phosphate, the precursor for the linkage between the nucleotide loop and the corrin ring in cobalamin.</text>
</comment>
<dbReference type="PANTHER" id="PTHR42885:SF1">
    <property type="entry name" value="THREONINE-PHOSPHATE DECARBOXYLASE"/>
    <property type="match status" value="1"/>
</dbReference>
<dbReference type="InterPro" id="IPR015421">
    <property type="entry name" value="PyrdxlP-dep_Trfase_major"/>
</dbReference>
<evidence type="ECO:0000313" key="12">
    <source>
        <dbReference type="Proteomes" id="UP000644756"/>
    </source>
</evidence>
<dbReference type="InterPro" id="IPR005860">
    <property type="entry name" value="CobD"/>
</dbReference>
<organism evidence="11 12">
    <name type="scientific">Paenibacillus abyssi</name>
    <dbReference type="NCBI Taxonomy" id="1340531"/>
    <lineage>
        <taxon>Bacteria</taxon>
        <taxon>Bacillati</taxon>
        <taxon>Bacillota</taxon>
        <taxon>Bacilli</taxon>
        <taxon>Bacillales</taxon>
        <taxon>Paenibacillaceae</taxon>
        <taxon>Paenibacillus</taxon>
    </lineage>
</organism>
<evidence type="ECO:0000256" key="5">
    <source>
        <dbReference type="ARBA" id="ARBA00022573"/>
    </source>
</evidence>
<accession>A0A917FWI2</accession>
<keyword evidence="6" id="KW-0663">Pyridoxal phosphate</keyword>
<dbReference type="AlphaFoldDB" id="A0A917FWI2"/>
<dbReference type="SUPFAM" id="SSF53383">
    <property type="entry name" value="PLP-dependent transferases"/>
    <property type="match status" value="1"/>
</dbReference>
<dbReference type="Proteomes" id="UP000644756">
    <property type="component" value="Unassembled WGS sequence"/>
</dbReference>
<reference evidence="11" key="2">
    <citation type="submission" date="2020-09" db="EMBL/GenBank/DDBJ databases">
        <authorList>
            <person name="Sun Q."/>
            <person name="Zhou Y."/>
        </authorList>
    </citation>
    <scope>NUCLEOTIDE SEQUENCE</scope>
    <source>
        <strain evidence="11">CGMCC 1.12987</strain>
    </source>
</reference>
<dbReference type="PROSITE" id="PS00105">
    <property type="entry name" value="AA_TRANSFER_CLASS_1"/>
    <property type="match status" value="1"/>
</dbReference>